<dbReference type="Gene3D" id="3.30.450.20">
    <property type="entry name" value="PAS domain"/>
    <property type="match status" value="1"/>
</dbReference>
<comment type="catalytic activity">
    <reaction evidence="1">
        <text>ATP + protein L-histidine = ADP + protein N-phospho-L-histidine.</text>
        <dbReference type="EC" id="2.7.13.3"/>
    </reaction>
</comment>
<dbReference type="InterPro" id="IPR035965">
    <property type="entry name" value="PAS-like_dom_sf"/>
</dbReference>
<dbReference type="InterPro" id="IPR036097">
    <property type="entry name" value="HisK_dim/P_sf"/>
</dbReference>
<dbReference type="CDD" id="cd00082">
    <property type="entry name" value="HisKA"/>
    <property type="match status" value="1"/>
</dbReference>
<comment type="caution">
    <text evidence="4">The sequence shown here is derived from an EMBL/GenBank/DDBJ whole genome shotgun (WGS) entry which is preliminary data.</text>
</comment>
<evidence type="ECO:0000313" key="5">
    <source>
        <dbReference type="Proteomes" id="UP000060487"/>
    </source>
</evidence>
<protein>
    <recommendedName>
        <fullName evidence="2">histidine kinase</fullName>
        <ecNumber evidence="2">2.7.13.3</ecNumber>
    </recommendedName>
</protein>
<accession>A0ABR5SCS8</accession>
<proteinExistence type="predicted"/>
<evidence type="ECO:0000313" key="4">
    <source>
        <dbReference type="EMBL" id="KWT78165.1"/>
    </source>
</evidence>
<dbReference type="SUPFAM" id="SSF47384">
    <property type="entry name" value="Homodimeric domain of signal transducing histidine kinase"/>
    <property type="match status" value="1"/>
</dbReference>
<keyword evidence="4" id="KW-0418">Kinase</keyword>
<dbReference type="Proteomes" id="UP000060487">
    <property type="component" value="Unassembled WGS sequence"/>
</dbReference>
<keyword evidence="4" id="KW-0808">Transferase</keyword>
<dbReference type="PROSITE" id="PS50112">
    <property type="entry name" value="PAS"/>
    <property type="match status" value="1"/>
</dbReference>
<dbReference type="EMBL" id="LNQR01000119">
    <property type="protein sequence ID" value="KWT78165.1"/>
    <property type="molecule type" value="Genomic_DNA"/>
</dbReference>
<organism evidence="4 5">
    <name type="scientific">Candidatus Magnetominusculus xianensis</name>
    <dbReference type="NCBI Taxonomy" id="1748249"/>
    <lineage>
        <taxon>Bacteria</taxon>
        <taxon>Pseudomonadati</taxon>
        <taxon>Nitrospirota</taxon>
        <taxon>Nitrospiria</taxon>
        <taxon>Nitrospirales</taxon>
        <taxon>Nitrospiraceae</taxon>
        <taxon>Candidatus Magnetominusculus</taxon>
    </lineage>
</organism>
<name>A0ABR5SCS8_9BACT</name>
<dbReference type="SUPFAM" id="SSF55785">
    <property type="entry name" value="PYP-like sensor domain (PAS domain)"/>
    <property type="match status" value="1"/>
</dbReference>
<reference evidence="4 5" key="1">
    <citation type="submission" date="2015-11" db="EMBL/GenBank/DDBJ databases">
        <authorList>
            <person name="Lin W."/>
        </authorList>
    </citation>
    <scope>NUCLEOTIDE SEQUENCE [LARGE SCALE GENOMIC DNA]</scope>
    <source>
        <strain evidence="4 5">HCH-1</strain>
    </source>
</reference>
<dbReference type="Gene3D" id="1.10.287.130">
    <property type="match status" value="1"/>
</dbReference>
<dbReference type="Pfam" id="PF13426">
    <property type="entry name" value="PAS_9"/>
    <property type="match status" value="1"/>
</dbReference>
<dbReference type="EC" id="2.7.13.3" evidence="2"/>
<dbReference type="NCBIfam" id="TIGR00229">
    <property type="entry name" value="sensory_box"/>
    <property type="match status" value="1"/>
</dbReference>
<keyword evidence="5" id="KW-1185">Reference proteome</keyword>
<sequence length="213" mass="23735">MADEKKLCDQLSDKPPDIFFRISTDGQILFISDCVERLTGFSPDDIKSCTFWELFAGTGHTAAMPQIIFAMLNEKGRAEGIEMLIKTRDNSPFMASLHAYYFRENDALTIEGSLRDISNLPHFPDDSEKITAAHQSAAAMAHEINNLLTSASLSAQLIEQKLSKSTAPEAVTQKLARLQKNIDKAALIAKNLMSITRTYNSEFTPNQQDRYIG</sequence>
<feature type="domain" description="PAS" evidence="3">
    <location>
        <begin position="3"/>
        <end position="46"/>
    </location>
</feature>
<dbReference type="SMART" id="SM00091">
    <property type="entry name" value="PAS"/>
    <property type="match status" value="1"/>
</dbReference>
<evidence type="ECO:0000256" key="1">
    <source>
        <dbReference type="ARBA" id="ARBA00000085"/>
    </source>
</evidence>
<dbReference type="RefSeq" id="WP_236861798.1">
    <property type="nucleotide sequence ID" value="NZ_LNQR01000119.1"/>
</dbReference>
<dbReference type="GO" id="GO:0016301">
    <property type="term" value="F:kinase activity"/>
    <property type="evidence" value="ECO:0007669"/>
    <property type="project" value="UniProtKB-KW"/>
</dbReference>
<dbReference type="InterPro" id="IPR000014">
    <property type="entry name" value="PAS"/>
</dbReference>
<dbReference type="CDD" id="cd00130">
    <property type="entry name" value="PAS"/>
    <property type="match status" value="1"/>
</dbReference>
<dbReference type="InterPro" id="IPR003661">
    <property type="entry name" value="HisK_dim/P_dom"/>
</dbReference>
<gene>
    <name evidence="4" type="ORF">ASN18_2979</name>
</gene>
<evidence type="ECO:0000259" key="3">
    <source>
        <dbReference type="PROSITE" id="PS50112"/>
    </source>
</evidence>
<evidence type="ECO:0000256" key="2">
    <source>
        <dbReference type="ARBA" id="ARBA00012438"/>
    </source>
</evidence>